<dbReference type="InterPro" id="IPR027179">
    <property type="entry name" value="CMC4"/>
</dbReference>
<name>A0A5C3LK54_9AGAR</name>
<evidence type="ECO:0000256" key="2">
    <source>
        <dbReference type="ARBA" id="ARBA00009858"/>
    </source>
</evidence>
<dbReference type="STRING" id="68775.A0A5C3LK54"/>
<evidence type="ECO:0000313" key="7">
    <source>
        <dbReference type="EMBL" id="TFK33539.1"/>
    </source>
</evidence>
<dbReference type="AlphaFoldDB" id="A0A5C3LK54"/>
<comment type="similarity">
    <text evidence="2">Belongs to the CMC4 family.</text>
</comment>
<evidence type="ECO:0000256" key="4">
    <source>
        <dbReference type="ARBA" id="ARBA00023128"/>
    </source>
</evidence>
<evidence type="ECO:0000256" key="3">
    <source>
        <dbReference type="ARBA" id="ARBA00019406"/>
    </source>
</evidence>
<evidence type="ECO:0000313" key="8">
    <source>
        <dbReference type="Proteomes" id="UP000308652"/>
    </source>
</evidence>
<dbReference type="PANTHER" id="PTHR15590:SF0">
    <property type="entry name" value="CX9C MOTIF-CONTAINING PROTEIN 4"/>
    <property type="match status" value="1"/>
</dbReference>
<evidence type="ECO:0000256" key="5">
    <source>
        <dbReference type="ARBA" id="ARBA00023157"/>
    </source>
</evidence>
<feature type="disulfide bond" evidence="6">
    <location>
        <begin position="39"/>
        <end position="55"/>
    </location>
</feature>
<dbReference type="Pfam" id="PF08991">
    <property type="entry name" value="CMC4"/>
    <property type="match status" value="1"/>
</dbReference>
<dbReference type="Proteomes" id="UP000308652">
    <property type="component" value="Unassembled WGS sequence"/>
</dbReference>
<dbReference type="PROSITE" id="PS51808">
    <property type="entry name" value="CHCH"/>
    <property type="match status" value="1"/>
</dbReference>
<protein>
    <recommendedName>
        <fullName evidence="3">Cx9C motif-containing protein 4, mitochondrial</fullName>
    </recommendedName>
</protein>
<keyword evidence="4" id="KW-0496">Mitochondrion</keyword>
<reference evidence="7 8" key="1">
    <citation type="journal article" date="2019" name="Nat. Ecol. Evol.">
        <title>Megaphylogeny resolves global patterns of mushroom evolution.</title>
        <authorList>
            <person name="Varga T."/>
            <person name="Krizsan K."/>
            <person name="Foldi C."/>
            <person name="Dima B."/>
            <person name="Sanchez-Garcia M."/>
            <person name="Sanchez-Ramirez S."/>
            <person name="Szollosi G.J."/>
            <person name="Szarkandi J.G."/>
            <person name="Papp V."/>
            <person name="Albert L."/>
            <person name="Andreopoulos W."/>
            <person name="Angelini C."/>
            <person name="Antonin V."/>
            <person name="Barry K.W."/>
            <person name="Bougher N.L."/>
            <person name="Buchanan P."/>
            <person name="Buyck B."/>
            <person name="Bense V."/>
            <person name="Catcheside P."/>
            <person name="Chovatia M."/>
            <person name="Cooper J."/>
            <person name="Damon W."/>
            <person name="Desjardin D."/>
            <person name="Finy P."/>
            <person name="Geml J."/>
            <person name="Haridas S."/>
            <person name="Hughes K."/>
            <person name="Justo A."/>
            <person name="Karasinski D."/>
            <person name="Kautmanova I."/>
            <person name="Kiss B."/>
            <person name="Kocsube S."/>
            <person name="Kotiranta H."/>
            <person name="LaButti K.M."/>
            <person name="Lechner B.E."/>
            <person name="Liimatainen K."/>
            <person name="Lipzen A."/>
            <person name="Lukacs Z."/>
            <person name="Mihaltcheva S."/>
            <person name="Morgado L.N."/>
            <person name="Niskanen T."/>
            <person name="Noordeloos M.E."/>
            <person name="Ohm R.A."/>
            <person name="Ortiz-Santana B."/>
            <person name="Ovrebo C."/>
            <person name="Racz N."/>
            <person name="Riley R."/>
            <person name="Savchenko A."/>
            <person name="Shiryaev A."/>
            <person name="Soop K."/>
            <person name="Spirin V."/>
            <person name="Szebenyi C."/>
            <person name="Tomsovsky M."/>
            <person name="Tulloss R.E."/>
            <person name="Uehling J."/>
            <person name="Grigoriev I.V."/>
            <person name="Vagvolgyi C."/>
            <person name="Papp T."/>
            <person name="Martin F.M."/>
            <person name="Miettinen O."/>
            <person name="Hibbett D.S."/>
            <person name="Nagy L.G."/>
        </authorList>
    </citation>
    <scope>NUCLEOTIDE SEQUENCE [LARGE SCALE GENOMIC DNA]</scope>
    <source>
        <strain evidence="7 8">CBS 166.37</strain>
    </source>
</reference>
<gene>
    <name evidence="7" type="ORF">BDQ12DRAFT_707261</name>
</gene>
<dbReference type="SUPFAM" id="SSF47072">
    <property type="entry name" value="Cysteine alpha-hairpin motif"/>
    <property type="match status" value="1"/>
</dbReference>
<dbReference type="EMBL" id="ML213646">
    <property type="protein sequence ID" value="TFK33539.1"/>
    <property type="molecule type" value="Genomic_DNA"/>
</dbReference>
<organism evidence="7 8">
    <name type="scientific">Crucibulum laeve</name>
    <dbReference type="NCBI Taxonomy" id="68775"/>
    <lineage>
        <taxon>Eukaryota</taxon>
        <taxon>Fungi</taxon>
        <taxon>Dikarya</taxon>
        <taxon>Basidiomycota</taxon>
        <taxon>Agaricomycotina</taxon>
        <taxon>Agaricomycetes</taxon>
        <taxon>Agaricomycetidae</taxon>
        <taxon>Agaricales</taxon>
        <taxon>Agaricineae</taxon>
        <taxon>Nidulariaceae</taxon>
        <taxon>Crucibulum</taxon>
    </lineage>
</organism>
<dbReference type="PANTHER" id="PTHR15590">
    <property type="entry name" value="CX9C MOTIF-CONTAINING PROTEIN 4"/>
    <property type="match status" value="1"/>
</dbReference>
<comment type="subcellular location">
    <subcellularLocation>
        <location evidence="1">Mitochondrion intermembrane space</location>
    </subcellularLocation>
</comment>
<dbReference type="GO" id="GO:0005758">
    <property type="term" value="C:mitochondrial intermembrane space"/>
    <property type="evidence" value="ECO:0007669"/>
    <property type="project" value="UniProtKB-SubCell"/>
</dbReference>
<feature type="disulfide bond" evidence="6">
    <location>
        <begin position="17"/>
        <end position="28"/>
    </location>
</feature>
<accession>A0A5C3LK54</accession>
<evidence type="ECO:0000256" key="1">
    <source>
        <dbReference type="ARBA" id="ARBA00004569"/>
    </source>
</evidence>
<dbReference type="Gene3D" id="1.10.287.1130">
    <property type="entry name" value="CytochromE C oxidase copper chaperone"/>
    <property type="match status" value="1"/>
</dbReference>
<dbReference type="InterPro" id="IPR009069">
    <property type="entry name" value="Cys_alpha_HP_mot_SF"/>
</dbReference>
<proteinExistence type="inferred from homology"/>
<evidence type="ECO:0000256" key="6">
    <source>
        <dbReference type="PIRSR" id="PIRSR627179-50"/>
    </source>
</evidence>
<keyword evidence="8" id="KW-1185">Reference proteome</keyword>
<sequence>MPAETPCQAEACDLQACLGKNTYKPERCDQHVRNLYKCCQKMYDATEGKGESTACPMPNVVQRWMKDHPQK</sequence>
<dbReference type="OrthoDB" id="13601at2759"/>
<keyword evidence="5 6" id="KW-1015">Disulfide bond</keyword>
<feature type="disulfide bond" evidence="6">
    <location>
        <begin position="7"/>
        <end position="38"/>
    </location>
</feature>